<dbReference type="PANTHER" id="PTHR46890:SF50">
    <property type="entry name" value="RNA-DIRECTED DNA POLYMERASE, EUKARYOTA, REVERSE TRANSCRIPTASE ZINC-BINDING DOMAIN PROTEIN-RELATED"/>
    <property type="match status" value="1"/>
</dbReference>
<reference evidence="2 3" key="1">
    <citation type="journal article" date="2018" name="PLoS Genet.">
        <title>Population sequencing reveals clonal diversity and ancestral inbreeding in the grapevine cultivar Chardonnay.</title>
        <authorList>
            <person name="Roach M.J."/>
            <person name="Johnson D.L."/>
            <person name="Bohlmann J."/>
            <person name="van Vuuren H.J."/>
            <person name="Jones S.J."/>
            <person name="Pretorius I.S."/>
            <person name="Schmidt S.A."/>
            <person name="Borneman A.R."/>
        </authorList>
    </citation>
    <scope>NUCLEOTIDE SEQUENCE [LARGE SCALE GENOMIC DNA]</scope>
    <source>
        <strain evidence="3">cv. Chardonnay</strain>
        <tissue evidence="2">Leaf</tissue>
    </source>
</reference>
<gene>
    <name evidence="2" type="primary">AtMg01250_157</name>
    <name evidence="2" type="ORF">CK203_026102</name>
</gene>
<sequence length="629" mass="71512">MLRILRKGGNIDCSLSRVVKDKRPLNLYKAQMQANLAIFRGSSVFNQGVLSPGHPLARAFVPKSLPVSFVSTVHYFQCQPFYSIRLESNFASQVVPFLNSPGVEFSSRVGVPFSEGVAFPLESSNRNFKDCPILRESLSSPEELCVSGRVLSPEPEPPTLLLEGFQIEGLTPTKMVKVQSVLESLRIRIVRDNGKDLKLEYKRIRFQEEKEDCQKKHEVGKASRGIVIMWDSNKFKCTEKVLGSFSVTVKLNSGGDFNVIRKISKKLGDSKLTFNMRCFHEFIRKSGLLDPPLRNVAFTWSNMFENMQLLHPEFKEKFSDWWQECTVEGRIDLIEQEGNLNLDLVSKRTLRRREVEDLLLKEEVHWRQKSRVKWIKEGDCNSKFFHRMANGRGSRKFIKSLISERGVTLSNIEDISEEIVNSLGNSIPNPKVPLGRLKVYQECWDVIKEDLMRVFLKFHTNGIINQSTSATFIALVLSGRLRKVLHETISGSQGAFVEGRHILDAVLIANEVVDEKKRSREEGVVFKIDLRSFAILVNGNAKGWVKASRGLRQGDPLSPFLFTLVADVLSRLLIKAEETGLTKGFFVGRDRTRVSLLQFADDTIFFSKASLEHLQNLKIILLVLGKYQD</sequence>
<dbReference type="InterPro" id="IPR000477">
    <property type="entry name" value="RT_dom"/>
</dbReference>
<dbReference type="InterPro" id="IPR043502">
    <property type="entry name" value="DNA/RNA_pol_sf"/>
</dbReference>
<feature type="domain" description="Reverse transcriptase" evidence="1">
    <location>
        <begin position="531"/>
        <end position="625"/>
    </location>
</feature>
<evidence type="ECO:0000259" key="1">
    <source>
        <dbReference type="Pfam" id="PF00078"/>
    </source>
</evidence>
<dbReference type="InterPro" id="IPR052343">
    <property type="entry name" value="Retrotransposon-Effector_Assoc"/>
</dbReference>
<evidence type="ECO:0000313" key="3">
    <source>
        <dbReference type="Proteomes" id="UP000288805"/>
    </source>
</evidence>
<accession>A0A438IJE3</accession>
<organism evidence="2 3">
    <name type="scientific">Vitis vinifera</name>
    <name type="common">Grape</name>
    <dbReference type="NCBI Taxonomy" id="29760"/>
    <lineage>
        <taxon>Eukaryota</taxon>
        <taxon>Viridiplantae</taxon>
        <taxon>Streptophyta</taxon>
        <taxon>Embryophyta</taxon>
        <taxon>Tracheophyta</taxon>
        <taxon>Spermatophyta</taxon>
        <taxon>Magnoliopsida</taxon>
        <taxon>eudicotyledons</taxon>
        <taxon>Gunneridae</taxon>
        <taxon>Pentapetalae</taxon>
        <taxon>rosids</taxon>
        <taxon>Vitales</taxon>
        <taxon>Vitaceae</taxon>
        <taxon>Viteae</taxon>
        <taxon>Vitis</taxon>
    </lineage>
</organism>
<dbReference type="PANTHER" id="PTHR46890">
    <property type="entry name" value="NON-LTR RETROLELEMENT REVERSE TRANSCRIPTASE-LIKE PROTEIN-RELATED"/>
    <property type="match status" value="1"/>
</dbReference>
<name>A0A438IJE3_VITVI</name>
<evidence type="ECO:0000313" key="2">
    <source>
        <dbReference type="EMBL" id="RVW96745.1"/>
    </source>
</evidence>
<proteinExistence type="predicted"/>
<dbReference type="Proteomes" id="UP000288805">
    <property type="component" value="Unassembled WGS sequence"/>
</dbReference>
<dbReference type="SUPFAM" id="SSF56672">
    <property type="entry name" value="DNA/RNA polymerases"/>
    <property type="match status" value="1"/>
</dbReference>
<dbReference type="EMBL" id="QGNW01000105">
    <property type="protein sequence ID" value="RVW96745.1"/>
    <property type="molecule type" value="Genomic_DNA"/>
</dbReference>
<comment type="caution">
    <text evidence="2">The sequence shown here is derived from an EMBL/GenBank/DDBJ whole genome shotgun (WGS) entry which is preliminary data.</text>
</comment>
<protein>
    <submittedName>
        <fullName evidence="2">Putative mitochondrial protein</fullName>
    </submittedName>
</protein>
<dbReference type="AlphaFoldDB" id="A0A438IJE3"/>
<dbReference type="Pfam" id="PF00078">
    <property type="entry name" value="RVT_1"/>
    <property type="match status" value="1"/>
</dbReference>